<organism evidence="3 5">
    <name type="scientific">Xanthobacter flavus</name>
    <dbReference type="NCBI Taxonomy" id="281"/>
    <lineage>
        <taxon>Bacteria</taxon>
        <taxon>Pseudomonadati</taxon>
        <taxon>Pseudomonadota</taxon>
        <taxon>Alphaproteobacteria</taxon>
        <taxon>Hyphomicrobiales</taxon>
        <taxon>Xanthobacteraceae</taxon>
        <taxon>Xanthobacter</taxon>
    </lineage>
</organism>
<proteinExistence type="predicted"/>
<protein>
    <submittedName>
        <fullName evidence="3">C4-dicarboxylate ABC transporter substrate-binding protein</fullName>
    </submittedName>
    <submittedName>
        <fullName evidence="4">TRAP-type C4-dicarboxylate transport system substrate-binding protein</fullName>
    </submittedName>
</protein>
<dbReference type="RefSeq" id="WP_237355354.1">
    <property type="nucleotide sequence ID" value="NZ_BSDO01000009.1"/>
</dbReference>
<evidence type="ECO:0000313" key="3">
    <source>
        <dbReference type="EMBL" id="GLI24931.1"/>
    </source>
</evidence>
<dbReference type="Pfam" id="PF03480">
    <property type="entry name" value="DctP"/>
    <property type="match status" value="1"/>
</dbReference>
<dbReference type="NCBIfam" id="NF037995">
    <property type="entry name" value="TRAP_S1"/>
    <property type="match status" value="1"/>
</dbReference>
<dbReference type="GeneID" id="95765375"/>
<keyword evidence="1 2" id="KW-0732">Signal</keyword>
<evidence type="ECO:0000313" key="4">
    <source>
        <dbReference type="EMBL" id="MDR6336043.1"/>
    </source>
</evidence>
<gene>
    <name evidence="4" type="ORF">GGQ86_004541</name>
    <name evidence="3" type="ORF">XFLAVUS301_46050</name>
</gene>
<dbReference type="CDD" id="cd13602">
    <property type="entry name" value="PBP2_TRAP_BpDctp6_7"/>
    <property type="match status" value="1"/>
</dbReference>
<dbReference type="GO" id="GO:0055085">
    <property type="term" value="P:transmembrane transport"/>
    <property type="evidence" value="ECO:0007669"/>
    <property type="project" value="InterPro"/>
</dbReference>
<dbReference type="AlphaFoldDB" id="A0A9W6FM04"/>
<dbReference type="PANTHER" id="PTHR33376:SF4">
    <property type="entry name" value="SIALIC ACID-BINDING PERIPLASMIC PROTEIN SIAP"/>
    <property type="match status" value="1"/>
</dbReference>
<evidence type="ECO:0000313" key="5">
    <source>
        <dbReference type="Proteomes" id="UP001144397"/>
    </source>
</evidence>
<feature type="signal peptide" evidence="2">
    <location>
        <begin position="1"/>
        <end position="27"/>
    </location>
</feature>
<reference evidence="3" key="1">
    <citation type="submission" date="2022-12" db="EMBL/GenBank/DDBJ databases">
        <title>Reference genome sequencing for broad-spectrum identification of bacterial and archaeal isolates by mass spectrometry.</title>
        <authorList>
            <person name="Sekiguchi Y."/>
            <person name="Tourlousse D.M."/>
        </authorList>
    </citation>
    <scope>NUCLEOTIDE SEQUENCE</scope>
    <source>
        <strain evidence="3">301</strain>
    </source>
</reference>
<comment type="caution">
    <text evidence="3">The sequence shown here is derived from an EMBL/GenBank/DDBJ whole genome shotgun (WGS) entry which is preliminary data.</text>
</comment>
<dbReference type="Proteomes" id="UP001144397">
    <property type="component" value="Unassembled WGS sequence"/>
</dbReference>
<evidence type="ECO:0000256" key="2">
    <source>
        <dbReference type="SAM" id="SignalP"/>
    </source>
</evidence>
<dbReference type="InterPro" id="IPR038404">
    <property type="entry name" value="TRAP_DctP_sf"/>
</dbReference>
<dbReference type="EMBL" id="BSDO01000009">
    <property type="protein sequence ID" value="GLI24931.1"/>
    <property type="molecule type" value="Genomic_DNA"/>
</dbReference>
<keyword evidence="6" id="KW-1185">Reference proteome</keyword>
<reference evidence="4 6" key="2">
    <citation type="submission" date="2023-07" db="EMBL/GenBank/DDBJ databases">
        <title>Genomic Encyclopedia of Type Strains, Phase IV (KMG-IV): sequencing the most valuable type-strain genomes for metagenomic binning, comparative biology and taxonomic classification.</title>
        <authorList>
            <person name="Goeker M."/>
        </authorList>
    </citation>
    <scope>NUCLEOTIDE SEQUENCE [LARGE SCALE GENOMIC DNA]</scope>
    <source>
        <strain evidence="4 6">DSM 338</strain>
    </source>
</reference>
<feature type="chain" id="PRO_5040811996" evidence="2">
    <location>
        <begin position="28"/>
        <end position="328"/>
    </location>
</feature>
<evidence type="ECO:0000313" key="6">
    <source>
        <dbReference type="Proteomes" id="UP001245370"/>
    </source>
</evidence>
<dbReference type="Gene3D" id="3.40.190.170">
    <property type="entry name" value="Bacterial extracellular solute-binding protein, family 7"/>
    <property type="match status" value="1"/>
</dbReference>
<sequence length="328" mass="34531">MAPFRTLASALLAAGLAALASAAPAAAQTKWNLASAYPADNFHTENLAQFAKDVEAASGGKLAVTLQPNAVLFKAPEIKRAVATGQVQAGEVLISIHENEDPIFGVDVVPFLATSYGASKKLWDASRPAVEKKLAAQGIKLLYAVPWPPQGLFSKNAVAKVEDLKGAKWRAYNAGTSRIGEAVGAQSVTVQQAELAQALATGVVNALITSSATGNDVKIWESIPYFYDIQAWLPKNVIFVNQAAFDALDKPTQEAVLKAAAAAETRGWKLSEEKTKAYMDILAAKGMTVAPPSPELKAGFEKIGGTLTEAWLAKAGPAGQEIIAAYKK</sequence>
<evidence type="ECO:0000256" key="1">
    <source>
        <dbReference type="ARBA" id="ARBA00022729"/>
    </source>
</evidence>
<dbReference type="InterPro" id="IPR018389">
    <property type="entry name" value="DctP_fam"/>
</dbReference>
<dbReference type="Proteomes" id="UP001245370">
    <property type="component" value="Unassembled WGS sequence"/>
</dbReference>
<accession>A0A9W6FM04</accession>
<name>A0A9W6FM04_XANFL</name>
<dbReference type="PANTHER" id="PTHR33376">
    <property type="match status" value="1"/>
</dbReference>
<dbReference type="EMBL" id="JAVDPY010000010">
    <property type="protein sequence ID" value="MDR6336043.1"/>
    <property type="molecule type" value="Genomic_DNA"/>
</dbReference>